<dbReference type="Proteomes" id="UP001269081">
    <property type="component" value="Unassembled WGS sequence"/>
</dbReference>
<organism evidence="1 2">
    <name type="scientific">Flavobacterium piscis</name>
    <dbReference type="NCBI Taxonomy" id="1114874"/>
    <lineage>
        <taxon>Bacteria</taxon>
        <taxon>Pseudomonadati</taxon>
        <taxon>Bacteroidota</taxon>
        <taxon>Flavobacteriia</taxon>
        <taxon>Flavobacteriales</taxon>
        <taxon>Flavobacteriaceae</taxon>
        <taxon>Flavobacterium</taxon>
    </lineage>
</organism>
<sequence>MIKRITQISFTIILLFLLVSCKNTKQKIQEHVNTYNNTAALFEGENIRGTTAKGFLADNKIELRIETDLEQNQSNKLVSNQVFPKFLAEMIKSDRISKDLIDEGVIFDVYFLASNNTILNQKLIDKEGLVELTKK</sequence>
<dbReference type="PROSITE" id="PS51257">
    <property type="entry name" value="PROKAR_LIPOPROTEIN"/>
    <property type="match status" value="1"/>
</dbReference>
<name>A0ABU1Y8K2_9FLAO</name>
<gene>
    <name evidence="1" type="ORF">J2W48_002490</name>
</gene>
<dbReference type="EMBL" id="JAVDWQ010000007">
    <property type="protein sequence ID" value="MDR7210549.1"/>
    <property type="molecule type" value="Genomic_DNA"/>
</dbReference>
<evidence type="ECO:0000313" key="1">
    <source>
        <dbReference type="EMBL" id="MDR7210549.1"/>
    </source>
</evidence>
<proteinExistence type="predicted"/>
<dbReference type="RefSeq" id="WP_310281686.1">
    <property type="nucleotide sequence ID" value="NZ_JAVDWQ010000007.1"/>
</dbReference>
<evidence type="ECO:0008006" key="3">
    <source>
        <dbReference type="Google" id="ProtNLM"/>
    </source>
</evidence>
<accession>A0ABU1Y8K2</accession>
<keyword evidence="2" id="KW-1185">Reference proteome</keyword>
<protein>
    <recommendedName>
        <fullName evidence="3">Lipoprotein</fullName>
    </recommendedName>
</protein>
<evidence type="ECO:0000313" key="2">
    <source>
        <dbReference type="Proteomes" id="UP001269081"/>
    </source>
</evidence>
<reference evidence="1 2" key="1">
    <citation type="submission" date="2023-07" db="EMBL/GenBank/DDBJ databases">
        <title>Sorghum-associated microbial communities from plants grown in Nebraska, USA.</title>
        <authorList>
            <person name="Schachtman D."/>
        </authorList>
    </citation>
    <scope>NUCLEOTIDE SEQUENCE [LARGE SCALE GENOMIC DNA]</scope>
    <source>
        <strain evidence="1 2">4129</strain>
    </source>
</reference>
<comment type="caution">
    <text evidence="1">The sequence shown here is derived from an EMBL/GenBank/DDBJ whole genome shotgun (WGS) entry which is preliminary data.</text>
</comment>